<dbReference type="Pfam" id="PF05726">
    <property type="entry name" value="Pirin_C"/>
    <property type="match status" value="1"/>
</dbReference>
<evidence type="ECO:0000256" key="3">
    <source>
        <dbReference type="RuleBase" id="RU003457"/>
    </source>
</evidence>
<comment type="caution">
    <text evidence="7">The sequence shown here is derived from an EMBL/GenBank/DDBJ whole genome shotgun (WGS) entry which is preliminary data.</text>
</comment>
<feature type="binding site" evidence="2">
    <location>
        <position position="57"/>
    </location>
    <ligand>
        <name>Fe cation</name>
        <dbReference type="ChEBI" id="CHEBI:24875"/>
    </ligand>
</feature>
<dbReference type="PIRSF" id="PIRSF006232">
    <property type="entry name" value="Pirin"/>
    <property type="match status" value="1"/>
</dbReference>
<dbReference type="EMBL" id="JABAGA010000005">
    <property type="protein sequence ID" value="NMF09763.1"/>
    <property type="molecule type" value="Genomic_DNA"/>
</dbReference>
<dbReference type="Pfam" id="PF02678">
    <property type="entry name" value="Pirin"/>
    <property type="match status" value="1"/>
</dbReference>
<feature type="binding site" evidence="2">
    <location>
        <position position="99"/>
    </location>
    <ligand>
        <name>Fe cation</name>
        <dbReference type="ChEBI" id="CHEBI:24875"/>
    </ligand>
</feature>
<name>A0A7X9SXR0_9CORY</name>
<feature type="region of interest" description="Disordered" evidence="4">
    <location>
        <begin position="316"/>
        <end position="347"/>
    </location>
</feature>
<dbReference type="PANTHER" id="PTHR13903:SF8">
    <property type="entry name" value="PIRIN"/>
    <property type="match status" value="1"/>
</dbReference>
<dbReference type="InterPro" id="IPR003829">
    <property type="entry name" value="Pirin_N_dom"/>
</dbReference>
<dbReference type="InterPro" id="IPR012093">
    <property type="entry name" value="Pirin"/>
</dbReference>
<gene>
    <name evidence="7" type="ORF">HF852_09170</name>
</gene>
<dbReference type="GO" id="GO:0046872">
    <property type="term" value="F:metal ion binding"/>
    <property type="evidence" value="ECO:0007669"/>
    <property type="project" value="UniProtKB-KW"/>
</dbReference>
<evidence type="ECO:0000256" key="4">
    <source>
        <dbReference type="SAM" id="MobiDB-lite"/>
    </source>
</evidence>
<dbReference type="PANTHER" id="PTHR13903">
    <property type="entry name" value="PIRIN-RELATED"/>
    <property type="match status" value="1"/>
</dbReference>
<keyword evidence="2" id="KW-0408">Iron</keyword>
<reference evidence="7 8" key="1">
    <citation type="submission" date="2020-04" db="EMBL/GenBank/DDBJ databases">
        <authorList>
            <person name="Hitch T.C.A."/>
            <person name="Wylensek D."/>
            <person name="Clavel T."/>
        </authorList>
    </citation>
    <scope>NUCLEOTIDE SEQUENCE [LARGE SCALE GENOMIC DNA]</scope>
    <source>
        <strain evidence="7 8">BL-383-APC-2I</strain>
    </source>
</reference>
<evidence type="ECO:0000256" key="1">
    <source>
        <dbReference type="ARBA" id="ARBA00008416"/>
    </source>
</evidence>
<evidence type="ECO:0000313" key="8">
    <source>
        <dbReference type="Proteomes" id="UP000589552"/>
    </source>
</evidence>
<evidence type="ECO:0000259" key="5">
    <source>
        <dbReference type="Pfam" id="PF02678"/>
    </source>
</evidence>
<organism evidence="7 8">
    <name type="scientific">Corynebacterium xerosis</name>
    <dbReference type="NCBI Taxonomy" id="1725"/>
    <lineage>
        <taxon>Bacteria</taxon>
        <taxon>Bacillati</taxon>
        <taxon>Actinomycetota</taxon>
        <taxon>Actinomycetes</taxon>
        <taxon>Mycobacteriales</taxon>
        <taxon>Corynebacteriaceae</taxon>
        <taxon>Corynebacterium</taxon>
    </lineage>
</organism>
<evidence type="ECO:0000313" key="7">
    <source>
        <dbReference type="EMBL" id="NMF09763.1"/>
    </source>
</evidence>
<evidence type="ECO:0000259" key="6">
    <source>
        <dbReference type="Pfam" id="PF05726"/>
    </source>
</evidence>
<feature type="domain" description="Pirin N-terminal" evidence="5">
    <location>
        <begin position="21"/>
        <end position="117"/>
    </location>
</feature>
<accession>A0A7X9SXR0</accession>
<dbReference type="SUPFAM" id="SSF51182">
    <property type="entry name" value="RmlC-like cupins"/>
    <property type="match status" value="1"/>
</dbReference>
<proteinExistence type="inferred from homology"/>
<dbReference type="Gene3D" id="2.60.120.10">
    <property type="entry name" value="Jelly Rolls"/>
    <property type="match status" value="1"/>
</dbReference>
<feature type="binding site" evidence="2">
    <location>
        <position position="55"/>
    </location>
    <ligand>
        <name>Fe cation</name>
        <dbReference type="ChEBI" id="CHEBI:24875"/>
    </ligand>
</feature>
<sequence length="347" mass="36330">MTTIAVLEPREVPLGGYRAITVRRTLPHIERTSVGPFIFADHFGPAAPSMDVAPHPHTYLATCTWLFSGRVRHDDSAGHHLDVTPGDTVLMVAGAGIAHSEYSWPEGPDLHGVQLWLGYPTDERHAERGLHHFTTSEVAHGGVIARVFLGELKGEVGGAGSLADGPGAGAMAEEANFGASPIPAPRRALAAELRMEPGASLTVPLGREVGILVDSGSAELAVGSGSGSGTDSGADSAAATAGPAALAYSHGPVAEATITAGDDGATLVLLAGDPYGEDLLMFWNFVGEDESAVRAAREDWEDADARARRFGVVEGYPGFEGEPTRAQIDRIPSPQMPSVKLRPRRNK</sequence>
<keyword evidence="2" id="KW-0479">Metal-binding</keyword>
<dbReference type="RefSeq" id="WP_168938051.1">
    <property type="nucleotide sequence ID" value="NZ_JABAGA010000005.1"/>
</dbReference>
<evidence type="ECO:0000256" key="2">
    <source>
        <dbReference type="PIRSR" id="PIRSR006232-1"/>
    </source>
</evidence>
<comment type="cofactor">
    <cofactor evidence="2">
        <name>Fe cation</name>
        <dbReference type="ChEBI" id="CHEBI:24875"/>
    </cofactor>
    <text evidence="2">Binds 1 Fe cation per subunit.</text>
</comment>
<dbReference type="InterPro" id="IPR011051">
    <property type="entry name" value="RmlC_Cupin_sf"/>
</dbReference>
<comment type="similarity">
    <text evidence="1 3">Belongs to the pirin family.</text>
</comment>
<feature type="binding site" evidence="2">
    <location>
        <position position="101"/>
    </location>
    <ligand>
        <name>Fe cation</name>
        <dbReference type="ChEBI" id="CHEBI:24875"/>
    </ligand>
</feature>
<feature type="domain" description="Pirin C-terminal" evidence="6">
    <location>
        <begin position="193"/>
        <end position="303"/>
    </location>
</feature>
<dbReference type="AlphaFoldDB" id="A0A7X9SXR0"/>
<dbReference type="Proteomes" id="UP000589552">
    <property type="component" value="Unassembled WGS sequence"/>
</dbReference>
<protein>
    <submittedName>
        <fullName evidence="7">Pirin family protein</fullName>
    </submittedName>
</protein>
<dbReference type="InterPro" id="IPR008778">
    <property type="entry name" value="Pirin_C_dom"/>
</dbReference>
<dbReference type="InterPro" id="IPR014710">
    <property type="entry name" value="RmlC-like_jellyroll"/>
</dbReference>